<accession>A0A0F3N6N3</accession>
<protein>
    <submittedName>
        <fullName evidence="1">Phosphate ABC transporter, periplasmic phosphate-binding domain protein</fullName>
        <ecNumber evidence="1">3.6.3.27</ecNumber>
    </submittedName>
</protein>
<evidence type="ECO:0000313" key="2">
    <source>
        <dbReference type="Proteomes" id="UP000033546"/>
    </source>
</evidence>
<dbReference type="PATRIC" id="fig|1359167.3.peg.783"/>
<organism evidence="1 2">
    <name type="scientific">Ehrlichia cf. muris str. EmCRT</name>
    <dbReference type="NCBI Taxonomy" id="1359167"/>
    <lineage>
        <taxon>Bacteria</taxon>
        <taxon>Pseudomonadati</taxon>
        <taxon>Pseudomonadota</taxon>
        <taxon>Alphaproteobacteria</taxon>
        <taxon>Rickettsiales</taxon>
        <taxon>Anaplasmataceae</taxon>
        <taxon>Ehrlichia</taxon>
    </lineage>
</organism>
<dbReference type="AlphaFoldDB" id="A0A0F3N6N3"/>
<dbReference type="EC" id="3.6.3.27" evidence="1"/>
<sequence length="67" mass="7429">MRNKYVLLDHIAFPFIYAIAEEFGGFSDYETPIIESIGSGMGFSMFCQGAGEDTPDIVNIIQKDQCS</sequence>
<evidence type="ECO:0000313" key="1">
    <source>
        <dbReference type="EMBL" id="KJV63362.1"/>
    </source>
</evidence>
<proteinExistence type="predicted"/>
<dbReference type="GO" id="GO:0016787">
    <property type="term" value="F:hydrolase activity"/>
    <property type="evidence" value="ECO:0007669"/>
    <property type="project" value="UniProtKB-KW"/>
</dbReference>
<name>A0A0F3N6N3_9RICK</name>
<dbReference type="Proteomes" id="UP000033546">
    <property type="component" value="Unassembled WGS sequence"/>
</dbReference>
<gene>
    <name evidence="1" type="primary">pstS</name>
    <name evidence="1" type="ORF">EMUCRT_0816</name>
</gene>
<dbReference type="EMBL" id="LANU01000003">
    <property type="protein sequence ID" value="KJV63362.1"/>
    <property type="molecule type" value="Genomic_DNA"/>
</dbReference>
<reference evidence="1 2" key="1">
    <citation type="submission" date="2015-02" db="EMBL/GenBank/DDBJ databases">
        <title>Genome Sequencing of Rickettsiales.</title>
        <authorList>
            <person name="Daugherty S.C."/>
            <person name="Su Q."/>
            <person name="Abolude K."/>
            <person name="Beier-Sexton M."/>
            <person name="Carlyon J.A."/>
            <person name="Carter R."/>
            <person name="Day N.P."/>
            <person name="Dumler S.J."/>
            <person name="Dyachenko V."/>
            <person name="Godinez A."/>
            <person name="Kurtti T.J."/>
            <person name="Lichay M."/>
            <person name="Mullins K.E."/>
            <person name="Ott S."/>
            <person name="Pappas-Brown V."/>
            <person name="Paris D.H."/>
            <person name="Patel P."/>
            <person name="Richards A.L."/>
            <person name="Sadzewicz L."/>
            <person name="Sears K."/>
            <person name="Seidman D."/>
            <person name="Sengamalay N."/>
            <person name="Stenos J."/>
            <person name="Tallon L.J."/>
            <person name="Vincent G."/>
            <person name="Fraser C.M."/>
            <person name="Munderloh U."/>
            <person name="Dunning-Hotopp J.C."/>
        </authorList>
    </citation>
    <scope>NUCLEOTIDE SEQUENCE [LARGE SCALE GENOMIC DNA]</scope>
    <source>
        <strain evidence="1 2">EmCRT</strain>
    </source>
</reference>
<comment type="caution">
    <text evidence="1">The sequence shown here is derived from an EMBL/GenBank/DDBJ whole genome shotgun (WGS) entry which is preliminary data.</text>
</comment>
<dbReference type="RefSeq" id="WP_045805106.1">
    <property type="nucleotide sequence ID" value="NZ_LANU01000003.1"/>
</dbReference>
<keyword evidence="1" id="KW-0378">Hydrolase</keyword>